<gene>
    <name evidence="6" type="ORF">NM961_01345</name>
</gene>
<dbReference type="SUPFAM" id="SSF56219">
    <property type="entry name" value="DNase I-like"/>
    <property type="match status" value="1"/>
</dbReference>
<evidence type="ECO:0000256" key="1">
    <source>
        <dbReference type="ARBA" id="ARBA00022729"/>
    </source>
</evidence>
<evidence type="ECO:0000259" key="5">
    <source>
        <dbReference type="PROSITE" id="PS51841"/>
    </source>
</evidence>
<dbReference type="Pfam" id="PF03160">
    <property type="entry name" value="Calx-beta"/>
    <property type="match status" value="4"/>
</dbReference>
<dbReference type="Pfam" id="PF00932">
    <property type="entry name" value="LTD"/>
    <property type="match status" value="1"/>
</dbReference>
<sequence length="1273" mass="129496">MTSADAAVVISQVYGGGGGTNAATSYKNDYIELFNSGTTAVTLSSYSIQYGSSGGTGAWSVHNLPALTIQPGAYALIQEGGGTVGATLPTPDATGGLNLSATAGKVALVSNTTALNGACPTAGVVDVVGFGGANCFETAPTAVLSVSTGALRNANGCTDTGNNSTDFTVTTPVPRNSASPANPCGGGTPTLSIADASIAEGVSGTTVLTFNVSLSGPAPAGGVGFTVDTTDDTATSASGDYVAIAGGSGSIAATQSSGTVSVTINGDALYEADETFKVTLSALSNATAGDVEAVGTITNDDTAPTLSIDNVAINEGNGSTNPTATFTVSLSAVSGLPASFDAATADDTATAGSDYTATSRSVSIPAGQSSAQINVPLLSDDTAEPDETYFVNLSNPVGATIADGQGLGTILNDDVAVTPSLSVDNVTVTEGGSGTVNAVFTISSTLAAPAGGISVSVATADDSATTADNDYAALATTATIPVGQTSTTVTVLVNGDTKLESDETFLVNLSGPTGGASIGDGQGVGTITNDDFAPDLSIGDASVTEGNSGTTALTFPVTLSGPAPAGGISFTVSTADGTATVANNDYAALNSQAGSIAAGASSGSVVVTVNGDTAYEPNETLTVTLSGVTQANVLDGSATGTITNDDFLEIHTLQGAGMATPLSGTVVTRGNIVTGRGPQGFTMQAPDNRADADPNTSEGIYVYTVTAPAVAVGDMVDVSGTITEFNGLTEITFATVTITSNGNPLPTPVEFNASVPSPDPHNPTCVTAGSNFECFEFMRVRIADGLVSTGNQRFGSPATETYAEVFVTANGRRGIREPGLLYPLTTTAGNIAAGQWDGNPELFEIDADYFGGVPQDTAIIGGTRFSAVGVMGYDFGDYELWATEFTVTQAAAVPRPVRDPGNAGELRIGAFNMLRFCDTTNNAPSGSDPCLAPTPTAAGFNYKVARLAKYVNEVLKLPDVLGVVEVENLTVLQALASKLTADTGVPYAARLEEGNDVGGIDVGFLVRTDRVSITSTTQLGKTLTWNDPTGSPTALLNDRPPLLLQATFTASGNQPFGVMVVHPKSRSCVDQTGGASCTQADVDRNRQKRFLQGKYHAEQIQAFQQANPGMLFAVVGDFNDYQFSDGWTHMLGAMAGTYDDAANLLDYAPNTVVNPPLWNAVMSLPENERYSFLFTENFGDFQGFSTRDLPTLQSLDHALLSQSAKAIFTGFDYGRAANDAPAEWERLCNVVPTAPATIPPGCPNIAIAASDHDGFVFGLDADHIFKDGFESAQ</sequence>
<dbReference type="InterPro" id="IPR036415">
    <property type="entry name" value="Lamin_tail_dom_sf"/>
</dbReference>
<organism evidence="6 7">
    <name type="scientific">Tahibacter harae</name>
    <dbReference type="NCBI Taxonomy" id="2963937"/>
    <lineage>
        <taxon>Bacteria</taxon>
        <taxon>Pseudomonadati</taxon>
        <taxon>Pseudomonadota</taxon>
        <taxon>Gammaproteobacteria</taxon>
        <taxon>Lysobacterales</taxon>
        <taxon>Rhodanobacteraceae</taxon>
        <taxon>Tahibacter</taxon>
    </lineage>
</organism>
<evidence type="ECO:0000256" key="3">
    <source>
        <dbReference type="ARBA" id="ARBA00022837"/>
    </source>
</evidence>
<accession>A0ABT1QLE0</accession>
<feature type="compositionally biased region" description="Polar residues" evidence="4">
    <location>
        <begin position="165"/>
        <end position="180"/>
    </location>
</feature>
<dbReference type="InterPro" id="IPR001322">
    <property type="entry name" value="Lamin_tail_dom"/>
</dbReference>
<feature type="region of interest" description="Disordered" evidence="4">
    <location>
        <begin position="165"/>
        <end position="186"/>
    </location>
</feature>
<dbReference type="CDD" id="cd04486">
    <property type="entry name" value="YhcR_OBF_like"/>
    <property type="match status" value="1"/>
</dbReference>
<dbReference type="InterPro" id="IPR018247">
    <property type="entry name" value="EF_Hand_1_Ca_BS"/>
</dbReference>
<reference evidence="6" key="1">
    <citation type="submission" date="2022-07" db="EMBL/GenBank/DDBJ databases">
        <title>Tahibacter sp., a new gammaproteobacterium isolated from the silt sample collected at pig farm.</title>
        <authorList>
            <person name="Chen H."/>
        </authorList>
    </citation>
    <scope>NUCLEOTIDE SEQUENCE</scope>
    <source>
        <strain evidence="6">P2K</strain>
    </source>
</reference>
<evidence type="ECO:0000256" key="4">
    <source>
        <dbReference type="SAM" id="MobiDB-lite"/>
    </source>
</evidence>
<feature type="domain" description="LTD" evidence="5">
    <location>
        <begin position="1"/>
        <end position="132"/>
    </location>
</feature>
<keyword evidence="3" id="KW-0106">Calcium</keyword>
<comment type="caution">
    <text evidence="6">The sequence shown here is derived from an EMBL/GenBank/DDBJ whole genome shotgun (WGS) entry which is preliminary data.</text>
</comment>
<dbReference type="SUPFAM" id="SSF141072">
    <property type="entry name" value="CalX-like"/>
    <property type="match status" value="4"/>
</dbReference>
<dbReference type="Gene3D" id="3.60.10.10">
    <property type="entry name" value="Endonuclease/exonuclease/phosphatase"/>
    <property type="match status" value="1"/>
</dbReference>
<dbReference type="SMART" id="SM00237">
    <property type="entry name" value="Calx_beta"/>
    <property type="match status" value="2"/>
</dbReference>
<dbReference type="PANTHER" id="PTHR42834:SF1">
    <property type="entry name" value="ENDONUCLEASE_EXONUCLEASE_PHOSPHATASE FAMILY PROTEIN (AFU_ORTHOLOGUE AFUA_3G09210)"/>
    <property type="match status" value="1"/>
</dbReference>
<dbReference type="PANTHER" id="PTHR42834">
    <property type="entry name" value="ENDONUCLEASE/EXONUCLEASE/PHOSPHATASE FAMILY PROTEIN (AFU_ORTHOLOGUE AFUA_3G09210)"/>
    <property type="match status" value="1"/>
</dbReference>
<dbReference type="RefSeq" id="WP_255910665.1">
    <property type="nucleotide sequence ID" value="NZ_JANFQO010000001.1"/>
</dbReference>
<proteinExistence type="predicted"/>
<dbReference type="PROSITE" id="PS51841">
    <property type="entry name" value="LTD"/>
    <property type="match status" value="1"/>
</dbReference>
<dbReference type="EMBL" id="JANFQO010000001">
    <property type="protein sequence ID" value="MCQ4163344.1"/>
    <property type="molecule type" value="Genomic_DNA"/>
</dbReference>
<evidence type="ECO:0000313" key="6">
    <source>
        <dbReference type="EMBL" id="MCQ4163344.1"/>
    </source>
</evidence>
<dbReference type="InterPro" id="IPR003644">
    <property type="entry name" value="Calx_beta"/>
</dbReference>
<evidence type="ECO:0000256" key="2">
    <source>
        <dbReference type="ARBA" id="ARBA00022737"/>
    </source>
</evidence>
<dbReference type="Gene3D" id="2.60.40.2030">
    <property type="match status" value="4"/>
</dbReference>
<keyword evidence="7" id="KW-1185">Reference proteome</keyword>
<keyword evidence="2" id="KW-0677">Repeat</keyword>
<dbReference type="InterPro" id="IPR038081">
    <property type="entry name" value="CalX-like_sf"/>
</dbReference>
<name>A0ABT1QLE0_9GAMM</name>
<keyword evidence="1" id="KW-0732">Signal</keyword>
<evidence type="ECO:0000313" key="7">
    <source>
        <dbReference type="Proteomes" id="UP001165498"/>
    </source>
</evidence>
<dbReference type="PROSITE" id="PS00018">
    <property type="entry name" value="EF_HAND_1"/>
    <property type="match status" value="1"/>
</dbReference>
<dbReference type="Proteomes" id="UP001165498">
    <property type="component" value="Unassembled WGS sequence"/>
</dbReference>
<dbReference type="InterPro" id="IPR036691">
    <property type="entry name" value="Endo/exonu/phosph_ase_sf"/>
</dbReference>
<dbReference type="SUPFAM" id="SSF74853">
    <property type="entry name" value="Lamin A/C globular tail domain"/>
    <property type="match status" value="1"/>
</dbReference>
<protein>
    <submittedName>
        <fullName evidence="6">Lamin tail domain-containing protein</fullName>
    </submittedName>
</protein>